<dbReference type="PANTHER" id="PTHR47894">
    <property type="entry name" value="HTH-TYPE TRANSCRIPTIONAL REGULATOR GADX"/>
    <property type="match status" value="1"/>
</dbReference>
<dbReference type="InterPro" id="IPR032687">
    <property type="entry name" value="AraC-type_N"/>
</dbReference>
<evidence type="ECO:0000256" key="2">
    <source>
        <dbReference type="ARBA" id="ARBA00023125"/>
    </source>
</evidence>
<dbReference type="GO" id="GO:0000976">
    <property type="term" value="F:transcription cis-regulatory region binding"/>
    <property type="evidence" value="ECO:0007669"/>
    <property type="project" value="TreeGrafter"/>
</dbReference>
<gene>
    <name evidence="5" type="ORF">GRF63_06425</name>
</gene>
<evidence type="ECO:0000256" key="3">
    <source>
        <dbReference type="ARBA" id="ARBA00023163"/>
    </source>
</evidence>
<dbReference type="Proteomes" id="UP000461409">
    <property type="component" value="Unassembled WGS sequence"/>
</dbReference>
<organism evidence="5 6">
    <name type="scientific">Aurantiacibacter rhizosphaerae</name>
    <dbReference type="NCBI Taxonomy" id="2691582"/>
    <lineage>
        <taxon>Bacteria</taxon>
        <taxon>Pseudomonadati</taxon>
        <taxon>Pseudomonadota</taxon>
        <taxon>Alphaproteobacteria</taxon>
        <taxon>Sphingomonadales</taxon>
        <taxon>Erythrobacteraceae</taxon>
        <taxon>Aurantiacibacter</taxon>
    </lineage>
</organism>
<dbReference type="InterPro" id="IPR020449">
    <property type="entry name" value="Tscrpt_reg_AraC-type_HTH"/>
</dbReference>
<evidence type="ECO:0000313" key="5">
    <source>
        <dbReference type="EMBL" id="MWV27536.1"/>
    </source>
</evidence>
<dbReference type="InterPro" id="IPR018060">
    <property type="entry name" value="HTH_AraC"/>
</dbReference>
<reference evidence="5 6" key="1">
    <citation type="submission" date="2019-12" db="EMBL/GenBank/DDBJ databases">
        <authorList>
            <person name="Lee S.D."/>
        </authorList>
    </citation>
    <scope>NUCLEOTIDE SEQUENCE [LARGE SCALE GENOMIC DNA]</scope>
    <source>
        <strain evidence="5 6">GH3-10</strain>
    </source>
</reference>
<evidence type="ECO:0000259" key="4">
    <source>
        <dbReference type="PROSITE" id="PS01124"/>
    </source>
</evidence>
<name>A0A844XC27_9SPHN</name>
<feature type="domain" description="HTH araC/xylS-type" evidence="4">
    <location>
        <begin position="254"/>
        <end position="353"/>
    </location>
</feature>
<dbReference type="Gene3D" id="1.10.10.60">
    <property type="entry name" value="Homeodomain-like"/>
    <property type="match status" value="1"/>
</dbReference>
<dbReference type="PRINTS" id="PR00032">
    <property type="entry name" value="HTHARAC"/>
</dbReference>
<comment type="caution">
    <text evidence="5">The sequence shown here is derived from an EMBL/GenBank/DDBJ whole genome shotgun (WGS) entry which is preliminary data.</text>
</comment>
<dbReference type="InterPro" id="IPR009057">
    <property type="entry name" value="Homeodomain-like_sf"/>
</dbReference>
<proteinExistence type="predicted"/>
<dbReference type="SUPFAM" id="SSF46689">
    <property type="entry name" value="Homeodomain-like"/>
    <property type="match status" value="1"/>
</dbReference>
<protein>
    <submittedName>
        <fullName evidence="5">Helix-turn-helix domain-containing protein</fullName>
    </submittedName>
</protein>
<reference evidence="5 6" key="2">
    <citation type="submission" date="2020-02" db="EMBL/GenBank/DDBJ databases">
        <title>Erythrobacter dongmakensis sp. nov., isolated from a tidal mudflat.</title>
        <authorList>
            <person name="Kim I.S."/>
        </authorList>
    </citation>
    <scope>NUCLEOTIDE SEQUENCE [LARGE SCALE GENOMIC DNA]</scope>
    <source>
        <strain evidence="5 6">GH3-10</strain>
    </source>
</reference>
<dbReference type="EMBL" id="WUBR01000001">
    <property type="protein sequence ID" value="MWV27536.1"/>
    <property type="molecule type" value="Genomic_DNA"/>
</dbReference>
<keyword evidence="2" id="KW-0238">DNA-binding</keyword>
<dbReference type="PROSITE" id="PS01124">
    <property type="entry name" value="HTH_ARAC_FAMILY_2"/>
    <property type="match status" value="1"/>
</dbReference>
<keyword evidence="3" id="KW-0804">Transcription</keyword>
<keyword evidence="6" id="KW-1185">Reference proteome</keyword>
<dbReference type="Pfam" id="PF12833">
    <property type="entry name" value="HTH_18"/>
    <property type="match status" value="1"/>
</dbReference>
<dbReference type="PANTHER" id="PTHR47894:SF4">
    <property type="entry name" value="HTH-TYPE TRANSCRIPTIONAL REGULATOR GADX"/>
    <property type="match status" value="1"/>
</dbReference>
<dbReference type="Pfam" id="PF12625">
    <property type="entry name" value="Arabinose_bd"/>
    <property type="match status" value="1"/>
</dbReference>
<evidence type="ECO:0000256" key="1">
    <source>
        <dbReference type="ARBA" id="ARBA00023015"/>
    </source>
</evidence>
<evidence type="ECO:0000313" key="6">
    <source>
        <dbReference type="Proteomes" id="UP000461409"/>
    </source>
</evidence>
<accession>A0A844XC27</accession>
<sequence>MAQTINSACNAGYSFLPIEGEKNMAVTCVRSSALDGWQRFMSSQGYRTESMKPFQNFAQADAEAERRIPLRGFVDFSECVVRDTKDVAIPWLVGRNYSLQSLGPVGDAVCASTSVGSALRRFVEYFALLQDCTDIRIDSQERTTSLSYRILDPNIWPRHQDAMFSFGILAQILCQGSTDGWDQVEFHFEASASMMTGDIQRVVDAPCSFEADTNMFRFPTRFLDRAIEPCDRAAPINELNRQIADKNRSSALVERLAQVVYRDLDQLGIDQERVAREVGMSSRTMRRHLATEGHSFQQVLDECRMRQAVFEFRTKPDLSIAQIALRLGYSEHSTFTRAFRRWSGVSPQACRKQMAQ</sequence>
<dbReference type="GO" id="GO:0005829">
    <property type="term" value="C:cytosol"/>
    <property type="evidence" value="ECO:0007669"/>
    <property type="project" value="TreeGrafter"/>
</dbReference>
<dbReference type="AlphaFoldDB" id="A0A844XC27"/>
<dbReference type="GO" id="GO:0003700">
    <property type="term" value="F:DNA-binding transcription factor activity"/>
    <property type="evidence" value="ECO:0007669"/>
    <property type="project" value="InterPro"/>
</dbReference>
<dbReference type="SMART" id="SM00342">
    <property type="entry name" value="HTH_ARAC"/>
    <property type="match status" value="1"/>
</dbReference>
<keyword evidence="1" id="KW-0805">Transcription regulation</keyword>